<dbReference type="InterPro" id="IPR043519">
    <property type="entry name" value="NT_sf"/>
</dbReference>
<evidence type="ECO:0000313" key="3">
    <source>
        <dbReference type="Proteomes" id="UP000001593"/>
    </source>
</evidence>
<dbReference type="PhylomeDB" id="A7SFH4"/>
<comment type="similarity">
    <text evidence="1">Belongs to the Iojap/RsfS family.</text>
</comment>
<reference evidence="2 3" key="1">
    <citation type="journal article" date="2007" name="Science">
        <title>Sea anemone genome reveals ancestral eumetazoan gene repertoire and genomic organization.</title>
        <authorList>
            <person name="Putnam N.H."/>
            <person name="Srivastava M."/>
            <person name="Hellsten U."/>
            <person name="Dirks B."/>
            <person name="Chapman J."/>
            <person name="Salamov A."/>
            <person name="Terry A."/>
            <person name="Shapiro H."/>
            <person name="Lindquist E."/>
            <person name="Kapitonov V.V."/>
            <person name="Jurka J."/>
            <person name="Genikhovich G."/>
            <person name="Grigoriev I.V."/>
            <person name="Lucas S.M."/>
            <person name="Steele R.E."/>
            <person name="Finnerty J.R."/>
            <person name="Technau U."/>
            <person name="Martindale M.Q."/>
            <person name="Rokhsar D.S."/>
        </authorList>
    </citation>
    <scope>NUCLEOTIDE SEQUENCE [LARGE SCALE GENOMIC DNA]</scope>
    <source>
        <strain evidence="3">CH2 X CH6</strain>
    </source>
</reference>
<dbReference type="InterPro" id="IPR004394">
    <property type="entry name" value="Iojap/RsfS/C7orf30"/>
</dbReference>
<name>A7SFH4_NEMVE</name>
<dbReference type="STRING" id="45351.A7SFH4"/>
<dbReference type="EMBL" id="DS469644">
    <property type="protein sequence ID" value="EDO37578.1"/>
    <property type="molecule type" value="Genomic_DNA"/>
</dbReference>
<proteinExistence type="inferred from homology"/>
<evidence type="ECO:0000256" key="1">
    <source>
        <dbReference type="ARBA" id="ARBA00010574"/>
    </source>
</evidence>
<sequence>MSVSTTAMSQKELKFVGDLFYPLELVFRGYETRGVGKHGHVTVEGLDSNYWLVVDIGNMVVHFFLPEARELYELEKLWVLGPRFDDQYKAMMEHDEFLQTVYLGDKSKVEEDVKPDES</sequence>
<dbReference type="Gene3D" id="3.30.460.10">
    <property type="entry name" value="Beta Polymerase, domain 2"/>
    <property type="match status" value="1"/>
</dbReference>
<accession>A7SFH4</accession>
<protein>
    <recommendedName>
        <fullName evidence="4">Mitochondrial assembly of ribosomal large subunit protein 1</fullName>
    </recommendedName>
</protein>
<evidence type="ECO:0000313" key="2">
    <source>
        <dbReference type="EMBL" id="EDO37578.1"/>
    </source>
</evidence>
<dbReference type="HOGENOM" id="CLU_2075914_0_0_1"/>
<dbReference type="Proteomes" id="UP000001593">
    <property type="component" value="Unassembled WGS sequence"/>
</dbReference>
<evidence type="ECO:0008006" key="4">
    <source>
        <dbReference type="Google" id="ProtNLM"/>
    </source>
</evidence>
<dbReference type="eggNOG" id="KOG3212">
    <property type="taxonomic scope" value="Eukaryota"/>
</dbReference>
<gene>
    <name evidence="2" type="ORF">NEMVEDRAFT_v1g211476</name>
</gene>
<dbReference type="AlphaFoldDB" id="A7SFH4"/>
<dbReference type="Pfam" id="PF02410">
    <property type="entry name" value="RsfS"/>
    <property type="match status" value="1"/>
</dbReference>
<organism evidence="2 3">
    <name type="scientific">Nematostella vectensis</name>
    <name type="common">Starlet sea anemone</name>
    <dbReference type="NCBI Taxonomy" id="45351"/>
    <lineage>
        <taxon>Eukaryota</taxon>
        <taxon>Metazoa</taxon>
        <taxon>Cnidaria</taxon>
        <taxon>Anthozoa</taxon>
        <taxon>Hexacorallia</taxon>
        <taxon>Actiniaria</taxon>
        <taxon>Edwardsiidae</taxon>
        <taxon>Nematostella</taxon>
    </lineage>
</organism>
<dbReference type="InParanoid" id="A7SFH4"/>
<dbReference type="PANTHER" id="PTHR21043">
    <property type="entry name" value="IOJAP SUPERFAMILY ORTHOLOG"/>
    <property type="match status" value="1"/>
</dbReference>
<dbReference type="PANTHER" id="PTHR21043:SF0">
    <property type="entry name" value="MITOCHONDRIAL ASSEMBLY OF RIBOSOMAL LARGE SUBUNIT PROTEIN 1"/>
    <property type="match status" value="1"/>
</dbReference>
<keyword evidence="3" id="KW-1185">Reference proteome</keyword>
<dbReference type="SUPFAM" id="SSF81301">
    <property type="entry name" value="Nucleotidyltransferase"/>
    <property type="match status" value="1"/>
</dbReference>